<dbReference type="GO" id="GO:0005886">
    <property type="term" value="C:plasma membrane"/>
    <property type="evidence" value="ECO:0007669"/>
    <property type="project" value="InterPro"/>
</dbReference>
<proteinExistence type="predicted"/>
<dbReference type="InterPro" id="IPR016187">
    <property type="entry name" value="CTDL_fold"/>
</dbReference>
<dbReference type="PROSITE" id="PS50041">
    <property type="entry name" value="C_TYPE_LECTIN_2"/>
    <property type="match status" value="1"/>
</dbReference>
<dbReference type="InterPro" id="IPR001304">
    <property type="entry name" value="C-type_lectin-like"/>
</dbReference>
<evidence type="ECO:0000313" key="2">
    <source>
        <dbReference type="EMBL" id="CAH2297391.1"/>
    </source>
</evidence>
<reference evidence="2" key="1">
    <citation type="submission" date="2022-03" db="EMBL/GenBank/DDBJ databases">
        <authorList>
            <person name="Alioto T."/>
            <person name="Alioto T."/>
            <person name="Gomez Garrido J."/>
        </authorList>
    </citation>
    <scope>NUCLEOTIDE SEQUENCE</scope>
</reference>
<dbReference type="PANTHER" id="PTHR15028">
    <property type="entry name" value="CD72-RELATED"/>
    <property type="match status" value="1"/>
</dbReference>
<dbReference type="InterPro" id="IPR039689">
    <property type="entry name" value="CD72"/>
</dbReference>
<dbReference type="AlphaFoldDB" id="A0AAD1SCP9"/>
<dbReference type="Gene3D" id="3.10.100.10">
    <property type="entry name" value="Mannose-Binding Protein A, subunit A"/>
    <property type="match status" value="1"/>
</dbReference>
<protein>
    <recommendedName>
        <fullName evidence="1">C-type lectin domain-containing protein</fullName>
    </recommendedName>
</protein>
<dbReference type="SUPFAM" id="SSF56436">
    <property type="entry name" value="C-type lectin-like"/>
    <property type="match status" value="1"/>
</dbReference>
<dbReference type="InterPro" id="IPR016186">
    <property type="entry name" value="C-type_lectin-like/link_sf"/>
</dbReference>
<evidence type="ECO:0000259" key="1">
    <source>
        <dbReference type="PROSITE" id="PS50041"/>
    </source>
</evidence>
<accession>A0AAD1SCP9</accession>
<gene>
    <name evidence="2" type="ORF">PECUL_23A022926</name>
</gene>
<organism evidence="2 3">
    <name type="scientific">Pelobates cultripes</name>
    <name type="common">Western spadefoot toad</name>
    <dbReference type="NCBI Taxonomy" id="61616"/>
    <lineage>
        <taxon>Eukaryota</taxon>
        <taxon>Metazoa</taxon>
        <taxon>Chordata</taxon>
        <taxon>Craniata</taxon>
        <taxon>Vertebrata</taxon>
        <taxon>Euteleostomi</taxon>
        <taxon>Amphibia</taxon>
        <taxon>Batrachia</taxon>
        <taxon>Anura</taxon>
        <taxon>Pelobatoidea</taxon>
        <taxon>Pelobatidae</taxon>
        <taxon>Pelobates</taxon>
    </lineage>
</organism>
<dbReference type="PANTHER" id="PTHR15028:SF6">
    <property type="entry name" value="B-CELL DIFFERENTIATION ANTIGEN CD72"/>
    <property type="match status" value="1"/>
</dbReference>
<dbReference type="GO" id="GO:0004888">
    <property type="term" value="F:transmembrane signaling receptor activity"/>
    <property type="evidence" value="ECO:0007669"/>
    <property type="project" value="InterPro"/>
</dbReference>
<keyword evidence="3" id="KW-1185">Reference proteome</keyword>
<evidence type="ECO:0000313" key="3">
    <source>
        <dbReference type="Proteomes" id="UP001295444"/>
    </source>
</evidence>
<dbReference type="EMBL" id="OW240916">
    <property type="protein sequence ID" value="CAH2297391.1"/>
    <property type="molecule type" value="Genomic_DNA"/>
</dbReference>
<feature type="domain" description="C-type lectin" evidence="1">
    <location>
        <begin position="41"/>
        <end position="115"/>
    </location>
</feature>
<dbReference type="Proteomes" id="UP001295444">
    <property type="component" value="Chromosome 05"/>
</dbReference>
<sequence length="115" mass="13193">MARSVLSGPCPVKPLHGLAHRAETQFKGLELGQCPSGWIVISDKCYFFSKEKKTRDESDRFCVNHAAKLATVKRNDPTLQDNIRSLHSVYWIGLTRRWDSQTNSLIWLWPDGSYE</sequence>
<name>A0AAD1SCP9_PELCU</name>